<keyword evidence="7" id="KW-0808">Transferase</keyword>
<dbReference type="Gene3D" id="3.20.20.70">
    <property type="entry name" value="Aldolase class I"/>
    <property type="match status" value="1"/>
</dbReference>
<comment type="similarity">
    <text evidence="1">Belongs to the NADH:flavin oxidoreductase/NADH oxidase family.</text>
</comment>
<evidence type="ECO:0000313" key="8">
    <source>
        <dbReference type="Proteomes" id="UP000730481"/>
    </source>
</evidence>
<evidence type="ECO:0000256" key="4">
    <source>
        <dbReference type="ARBA" id="ARBA00023002"/>
    </source>
</evidence>
<feature type="region of interest" description="Disordered" evidence="5">
    <location>
        <begin position="890"/>
        <end position="933"/>
    </location>
</feature>
<evidence type="ECO:0000256" key="3">
    <source>
        <dbReference type="ARBA" id="ARBA00022643"/>
    </source>
</evidence>
<dbReference type="InterPro" id="IPR010730">
    <property type="entry name" value="HET"/>
</dbReference>
<proteinExistence type="inferred from homology"/>
<dbReference type="PROSITE" id="PS50011">
    <property type="entry name" value="PROTEIN_KINASE_DOM"/>
    <property type="match status" value="1"/>
</dbReference>
<keyword evidence="8" id="KW-1185">Reference proteome</keyword>
<dbReference type="Proteomes" id="UP000730481">
    <property type="component" value="Unassembled WGS sequence"/>
</dbReference>
<organism evidence="7 8">
    <name type="scientific">Fusarium beomiforme</name>
    <dbReference type="NCBI Taxonomy" id="44412"/>
    <lineage>
        <taxon>Eukaryota</taxon>
        <taxon>Fungi</taxon>
        <taxon>Dikarya</taxon>
        <taxon>Ascomycota</taxon>
        <taxon>Pezizomycotina</taxon>
        <taxon>Sordariomycetes</taxon>
        <taxon>Hypocreomycetidae</taxon>
        <taxon>Hypocreales</taxon>
        <taxon>Nectriaceae</taxon>
        <taxon>Fusarium</taxon>
        <taxon>Fusarium burgessii species complex</taxon>
    </lineage>
</organism>
<dbReference type="InterPro" id="IPR011009">
    <property type="entry name" value="Kinase-like_dom_sf"/>
</dbReference>
<dbReference type="Pfam" id="PF06985">
    <property type="entry name" value="HET"/>
    <property type="match status" value="1"/>
</dbReference>
<dbReference type="SMART" id="SM00220">
    <property type="entry name" value="S_TKc"/>
    <property type="match status" value="1"/>
</dbReference>
<reference evidence="7" key="2">
    <citation type="submission" date="2020-02" db="EMBL/GenBank/DDBJ databases">
        <title>Identification and distribution of gene clusters putatively required for synthesis of sphingolipid metabolism inhibitors in phylogenetically diverse species of the filamentous fungus Fusarium.</title>
        <authorList>
            <person name="Kim H.-S."/>
            <person name="Busman M."/>
            <person name="Brown D.W."/>
            <person name="Divon H."/>
            <person name="Uhlig S."/>
            <person name="Proctor R.H."/>
        </authorList>
    </citation>
    <scope>NUCLEOTIDE SEQUENCE</scope>
    <source>
        <strain evidence="7">NRRL 25174</strain>
    </source>
</reference>
<keyword evidence="3" id="KW-0288">FMN</keyword>
<dbReference type="PANTHER" id="PTHR43656:SF5">
    <property type="entry name" value="NADH:FLAVIN OXIDOREDUCTASE_NADH OXIDASE N-TERMINAL DOMAIN-CONTAINING PROTEIN"/>
    <property type="match status" value="1"/>
</dbReference>
<accession>A0A9P5E4C7</accession>
<dbReference type="CDD" id="cd00180">
    <property type="entry name" value="PKc"/>
    <property type="match status" value="1"/>
</dbReference>
<dbReference type="Gene3D" id="1.10.510.10">
    <property type="entry name" value="Transferase(Phosphotransferase) domain 1"/>
    <property type="match status" value="1"/>
</dbReference>
<name>A0A9P5E4C7_9HYPO</name>
<dbReference type="PROSITE" id="PS00108">
    <property type="entry name" value="PROTEIN_KINASE_ST"/>
    <property type="match status" value="1"/>
</dbReference>
<evidence type="ECO:0000259" key="6">
    <source>
        <dbReference type="PROSITE" id="PS50011"/>
    </source>
</evidence>
<sequence>MAPRRFSTEPTDASPLGQPLKFEFSGKTAKNRFMKAAMTERLSTWDPKVLEKRGVPTPELINVYRRWGEGDFGVILTGNVMIEYDQLEAAGNPIVPRDAPASGERFERFKELATVSKKHGSLIVAQVSHPGRQVPDNIQKHPISASDVQLEGEVMGMHFAKPKAMDEQDFKNVIEGFAHAAEFLYKAGYDGIQLHGAHGYLLAQFLSPTTNKRTDKFGGTIENRSRIIFEIADAIRARVPDKSFSLSIKVNSVEFQGGGFSTDDCQVLCKQLEEHGFDFVELSGGTYQSLAFSHRRESSKKREAFFLEFAEKIIPELSKTKAYVTGGLRTVKAMNEALKTVHGIGLARPVTNEFDLPAKILKGEASSAIDTLLDEQDFGTTNVAAGTQIRLVGKDKQPLDLSREDQKRIFEESMQKWAEGMAHNDHQSKYGYVDIGGVKLEPFGQASDVRRRIHDELRPAKIVFLILARASMLDIIDAFLAGDFSDHHLPIEVQRTHGQSFKIKSAKHSDWTTQLFGDELRYRDVDYFEKKQWPFLAPIFGKIFEFELKQDIPLPLIEKGHGIVSGFSSVFQIKMDPAHIPLVKDKMDYMAMKRMEMQSEDQFKSAQKEKNNVTSVRQLKHKHLVRAILAGTRGKDAFFFFPWANGGDLYKLFTKSSAKDMSGIKWMLDQMLGLSSALCLLSEHGYRHHDLKPANILLFRDESGNYCLKITDVGLSKVHILATSRRLDGTTAKATTRRYSPPEFDLLFHNRGRAQESEKMELSRKFDIWSLGCVFVEFLIWAKLGQQKYQDFDELMGSDGRFWNSATKDLDVRVKSEIQNLEAAIQKTRDDNAIQRVLTMAMTKMLLAESGQRDSASDIHKELESIRDKHSEYCSQQEKLNLPLGLTGEQALEPDAQPSPPQLSERDGANPDLDVPESPQSPGNGLNTTAIPSGNTSAMKTICSVKLGLGEDQILSCVRNGPTFNLNGREGPPIISLFTDPGYDSGDLGSAQIGYHALPQPDSPDQYRLFQKWLDVCDHEHGHAPVEISDGHTFQMPSRLIYVGESQEWLEDIKESCFRPYLALSHCWGGSMSLSTLTSNIDTFRKEIPHEKLPRNFQEAIEIARSLKISYLWIDSLCIIQDDPEDWKREAARMGQVFRNAYCTIAATSASSSNEGFMTPRNKSVVFAAIKSHKNGLLYLSEFMEDCHQDLESAPLNGRGWVLQERALSRRTLHFTQTQVYWECGNGLHSERLFKLSNPQSALFADSEFPKAMLKYYKGGRITLFQNLYEKYSRLNFSHISDRPVAILGLQKRLSTVLQTRGEFGVFEQYLARSLLWSRPDNVFLEPITFKDDFKVPSWSWMAYEGPITYANVPFDEVDWSTECVLPPKCEIETNNMRPALNAVARKLELQKIDLLNRVKSDESLDLDLSDLRGVILGKDKKRESGSPIHYVLLIAPSQVESDGNKTYVRKGVAWLLEHNIALSEEEVVIY</sequence>
<dbReference type="InterPro" id="IPR008271">
    <property type="entry name" value="Ser/Thr_kinase_AS"/>
</dbReference>
<dbReference type="Pfam" id="PF00724">
    <property type="entry name" value="Oxidored_FMN"/>
    <property type="match status" value="1"/>
</dbReference>
<dbReference type="InterPro" id="IPR051799">
    <property type="entry name" value="NADH_flavin_oxidoreductase"/>
</dbReference>
<dbReference type="SUPFAM" id="SSF51395">
    <property type="entry name" value="FMN-linked oxidoreductases"/>
    <property type="match status" value="1"/>
</dbReference>
<evidence type="ECO:0000313" key="7">
    <source>
        <dbReference type="EMBL" id="KAF4345115.1"/>
    </source>
</evidence>
<dbReference type="OrthoDB" id="5125733at2759"/>
<evidence type="ECO:0000256" key="2">
    <source>
        <dbReference type="ARBA" id="ARBA00022630"/>
    </source>
</evidence>
<dbReference type="GO" id="GO:0010181">
    <property type="term" value="F:FMN binding"/>
    <property type="evidence" value="ECO:0007669"/>
    <property type="project" value="InterPro"/>
</dbReference>
<dbReference type="Pfam" id="PF00069">
    <property type="entry name" value="Pkinase"/>
    <property type="match status" value="1"/>
</dbReference>
<dbReference type="GO" id="GO:0004672">
    <property type="term" value="F:protein kinase activity"/>
    <property type="evidence" value="ECO:0007669"/>
    <property type="project" value="InterPro"/>
</dbReference>
<dbReference type="PANTHER" id="PTHR43656">
    <property type="entry name" value="BINDING OXIDOREDUCTASE, PUTATIVE (AFU_ORTHOLOGUE AFUA_2G08260)-RELATED"/>
    <property type="match status" value="1"/>
</dbReference>
<keyword evidence="7" id="KW-0418">Kinase</keyword>
<gene>
    <name evidence="7" type="ORF">FBEOM_990</name>
</gene>
<feature type="domain" description="Protein kinase" evidence="6">
    <location>
        <begin position="557"/>
        <end position="863"/>
    </location>
</feature>
<dbReference type="InterPro" id="IPR000719">
    <property type="entry name" value="Prot_kinase_dom"/>
</dbReference>
<feature type="compositionally biased region" description="Polar residues" evidence="5">
    <location>
        <begin position="918"/>
        <end position="933"/>
    </location>
</feature>
<dbReference type="EMBL" id="PVQB02000034">
    <property type="protein sequence ID" value="KAF4345115.1"/>
    <property type="molecule type" value="Genomic_DNA"/>
</dbReference>
<evidence type="ECO:0000256" key="5">
    <source>
        <dbReference type="SAM" id="MobiDB-lite"/>
    </source>
</evidence>
<dbReference type="InterPro" id="IPR001155">
    <property type="entry name" value="OxRdtase_FMN_N"/>
</dbReference>
<dbReference type="InterPro" id="IPR013785">
    <property type="entry name" value="Aldolase_TIM"/>
</dbReference>
<dbReference type="SUPFAM" id="SSF56112">
    <property type="entry name" value="Protein kinase-like (PK-like)"/>
    <property type="match status" value="1"/>
</dbReference>
<dbReference type="GO" id="GO:0005524">
    <property type="term" value="F:ATP binding"/>
    <property type="evidence" value="ECO:0007669"/>
    <property type="project" value="InterPro"/>
</dbReference>
<keyword evidence="4" id="KW-0560">Oxidoreductase</keyword>
<dbReference type="CDD" id="cd04733">
    <property type="entry name" value="OYE_like_2_FMN"/>
    <property type="match status" value="1"/>
</dbReference>
<comment type="caution">
    <text evidence="7">The sequence shown here is derived from an EMBL/GenBank/DDBJ whole genome shotgun (WGS) entry which is preliminary data.</text>
</comment>
<dbReference type="GO" id="GO:0016491">
    <property type="term" value="F:oxidoreductase activity"/>
    <property type="evidence" value="ECO:0007669"/>
    <property type="project" value="UniProtKB-KW"/>
</dbReference>
<reference evidence="7" key="1">
    <citation type="journal article" date="2017" name="Mycologia">
        <title>Fusarium algeriense, sp. nov., a novel toxigenic crown rot pathogen of durum wheat from Algeria is nested in the Fusarium burgessii species complex.</title>
        <authorList>
            <person name="Laraba I."/>
            <person name="Keddad A."/>
            <person name="Boureghda H."/>
            <person name="Abdallah N."/>
            <person name="Vaughan M.M."/>
            <person name="Proctor R.H."/>
            <person name="Busman M."/>
            <person name="O'Donnell K."/>
        </authorList>
    </citation>
    <scope>NUCLEOTIDE SEQUENCE</scope>
    <source>
        <strain evidence="7">NRRL 25174</strain>
    </source>
</reference>
<evidence type="ECO:0000256" key="1">
    <source>
        <dbReference type="ARBA" id="ARBA00005979"/>
    </source>
</evidence>
<protein>
    <submittedName>
        <fullName evidence="7">Serine threonine kinase</fullName>
    </submittedName>
</protein>
<keyword evidence="2" id="KW-0285">Flavoprotein</keyword>